<dbReference type="Gene3D" id="3.40.50.300">
    <property type="entry name" value="P-loop containing nucleotide triphosphate hydrolases"/>
    <property type="match status" value="1"/>
</dbReference>
<accession>A0A5P8WAN5</accession>
<evidence type="ECO:0000259" key="10">
    <source>
        <dbReference type="Pfam" id="PF21694"/>
    </source>
</evidence>
<dbReference type="Proteomes" id="UP000326678">
    <property type="component" value="Chromosome Gxm2"/>
</dbReference>
<dbReference type="SUPFAM" id="SSF52540">
    <property type="entry name" value="P-loop containing nucleoside triphosphate hydrolases"/>
    <property type="match status" value="1"/>
</dbReference>
<comment type="catalytic activity">
    <reaction evidence="8">
        <text>DNA(n) + a 2'-deoxyribonucleoside 5'-triphosphate = DNA(n+1) + diphosphate</text>
        <dbReference type="Rhea" id="RHEA:22508"/>
        <dbReference type="Rhea" id="RHEA-COMP:17339"/>
        <dbReference type="Rhea" id="RHEA-COMP:17340"/>
        <dbReference type="ChEBI" id="CHEBI:33019"/>
        <dbReference type="ChEBI" id="CHEBI:61560"/>
        <dbReference type="ChEBI" id="CHEBI:173112"/>
        <dbReference type="EC" id="2.7.7.7"/>
    </reaction>
</comment>
<dbReference type="EMBL" id="CP045227">
    <property type="protein sequence ID" value="QFS49855.1"/>
    <property type="molecule type" value="Genomic_DNA"/>
</dbReference>
<evidence type="ECO:0000256" key="4">
    <source>
        <dbReference type="ARBA" id="ARBA00022695"/>
    </source>
</evidence>
<evidence type="ECO:0000256" key="7">
    <source>
        <dbReference type="ARBA" id="ARBA00034754"/>
    </source>
</evidence>
<dbReference type="Pfam" id="PF06144">
    <property type="entry name" value="DNA_pol3_delta"/>
    <property type="match status" value="1"/>
</dbReference>
<dbReference type="Gene3D" id="1.10.8.60">
    <property type="match status" value="1"/>
</dbReference>
<dbReference type="EC" id="2.7.7.7" evidence="1"/>
<dbReference type="GO" id="GO:0006261">
    <property type="term" value="P:DNA-templated DNA replication"/>
    <property type="evidence" value="ECO:0007669"/>
    <property type="project" value="TreeGrafter"/>
</dbReference>
<organism evidence="11 12">
    <name type="scientific">Nostoc sphaeroides CCNUC1</name>
    <dbReference type="NCBI Taxonomy" id="2653204"/>
    <lineage>
        <taxon>Bacteria</taxon>
        <taxon>Bacillati</taxon>
        <taxon>Cyanobacteriota</taxon>
        <taxon>Cyanophyceae</taxon>
        <taxon>Nostocales</taxon>
        <taxon>Nostocaceae</taxon>
        <taxon>Nostoc</taxon>
    </lineage>
</organism>
<gene>
    <name evidence="11" type="ORF">GXM_07349</name>
</gene>
<dbReference type="SUPFAM" id="SSF48019">
    <property type="entry name" value="post-AAA+ oligomerization domain-like"/>
    <property type="match status" value="1"/>
</dbReference>
<dbReference type="InterPro" id="IPR048466">
    <property type="entry name" value="DNA_pol3_delta-like_C"/>
</dbReference>
<evidence type="ECO:0000256" key="5">
    <source>
        <dbReference type="ARBA" id="ARBA00022705"/>
    </source>
</evidence>
<feature type="domain" description="DNA polymerase III delta subunit-like C-terminal" evidence="10">
    <location>
        <begin position="203"/>
        <end position="306"/>
    </location>
</feature>
<protein>
    <recommendedName>
        <fullName evidence="2">DNA polymerase III subunit delta</fullName>
        <ecNumber evidence="1">2.7.7.7</ecNumber>
    </recommendedName>
</protein>
<feature type="domain" description="DNA polymerase III delta N-terminal" evidence="9">
    <location>
        <begin position="4"/>
        <end position="120"/>
    </location>
</feature>
<keyword evidence="3" id="KW-0808">Transferase</keyword>
<keyword evidence="12" id="KW-1185">Reference proteome</keyword>
<dbReference type="PANTHER" id="PTHR34388:SF1">
    <property type="entry name" value="DNA POLYMERASE III SUBUNIT DELTA"/>
    <property type="match status" value="1"/>
</dbReference>
<comment type="similarity">
    <text evidence="7">Belongs to the DNA polymerase HolA subunit family.</text>
</comment>
<dbReference type="RefSeq" id="WP_152591094.1">
    <property type="nucleotide sequence ID" value="NZ_CP045227.1"/>
</dbReference>
<evidence type="ECO:0000313" key="11">
    <source>
        <dbReference type="EMBL" id="QFS49855.1"/>
    </source>
</evidence>
<sequence length="324" mass="36456">MTVYLYYGEDSYSLNQKIDYLANQNVHAEWKAFNYIKLFGNERNIAAKVFTEVMTLPFGEGNKIIHTDSDSLIGSLSNEDNNQELENQLSRIPSSNILLITGNKKPDSRRTVVKTILKYAQQEEFPLVPSWDKKGIVNLIGKYAAIHQVKLTPDVTDYLAEAIGNNTTRTDSEFAKLAVYASGKIISVEEVKQLVGNHNTDYLKLTIAMLRNHPSLAIVQVSKLLDNNEHPLKIVATLTSIFRTWLITKAGVETKLSDTKIAEIAELKNPKRLYYLKEEVKFVGVQKLKNSLTLLVQLEAELKSGIDNLISRIVEISTISSRAK</sequence>
<evidence type="ECO:0000259" key="9">
    <source>
        <dbReference type="Pfam" id="PF06144"/>
    </source>
</evidence>
<dbReference type="KEGG" id="nsh:GXM_07349"/>
<evidence type="ECO:0000256" key="1">
    <source>
        <dbReference type="ARBA" id="ARBA00012417"/>
    </source>
</evidence>
<dbReference type="Gene3D" id="1.20.272.10">
    <property type="match status" value="1"/>
</dbReference>
<dbReference type="GO" id="GO:0003677">
    <property type="term" value="F:DNA binding"/>
    <property type="evidence" value="ECO:0007669"/>
    <property type="project" value="InterPro"/>
</dbReference>
<dbReference type="InterPro" id="IPR005790">
    <property type="entry name" value="DNA_polIII_delta"/>
</dbReference>
<dbReference type="GO" id="GO:0009360">
    <property type="term" value="C:DNA polymerase III complex"/>
    <property type="evidence" value="ECO:0007669"/>
    <property type="project" value="InterPro"/>
</dbReference>
<keyword evidence="6" id="KW-0239">DNA-directed DNA polymerase</keyword>
<dbReference type="Pfam" id="PF21694">
    <property type="entry name" value="DNA_pol3_delta_C"/>
    <property type="match status" value="1"/>
</dbReference>
<evidence type="ECO:0000256" key="3">
    <source>
        <dbReference type="ARBA" id="ARBA00022679"/>
    </source>
</evidence>
<dbReference type="GO" id="GO:0003887">
    <property type="term" value="F:DNA-directed DNA polymerase activity"/>
    <property type="evidence" value="ECO:0007669"/>
    <property type="project" value="UniProtKB-KW"/>
</dbReference>
<evidence type="ECO:0000256" key="2">
    <source>
        <dbReference type="ARBA" id="ARBA00017703"/>
    </source>
</evidence>
<evidence type="ECO:0000313" key="12">
    <source>
        <dbReference type="Proteomes" id="UP000326678"/>
    </source>
</evidence>
<dbReference type="InterPro" id="IPR010372">
    <property type="entry name" value="DNA_pol3_delta_N"/>
</dbReference>
<evidence type="ECO:0000256" key="6">
    <source>
        <dbReference type="ARBA" id="ARBA00022932"/>
    </source>
</evidence>
<evidence type="ECO:0000256" key="8">
    <source>
        <dbReference type="ARBA" id="ARBA00049244"/>
    </source>
</evidence>
<keyword evidence="4" id="KW-0548">Nucleotidyltransferase</keyword>
<name>A0A5P8WAN5_9NOSO</name>
<dbReference type="PANTHER" id="PTHR34388">
    <property type="entry name" value="DNA POLYMERASE III SUBUNIT DELTA"/>
    <property type="match status" value="1"/>
</dbReference>
<dbReference type="InterPro" id="IPR008921">
    <property type="entry name" value="DNA_pol3_clamp-load_cplx_C"/>
</dbReference>
<keyword evidence="5" id="KW-0235">DNA replication</keyword>
<reference evidence="11 12" key="1">
    <citation type="submission" date="2019-10" db="EMBL/GenBank/DDBJ databases">
        <title>Genomic and transcriptomic insights into the perfect genentic adaptation of a filamentous nitrogen-fixing cyanobacterium to rice fields.</title>
        <authorList>
            <person name="Chen Z."/>
        </authorList>
    </citation>
    <scope>NUCLEOTIDE SEQUENCE [LARGE SCALE GENOMIC DNA]</scope>
    <source>
        <strain evidence="11">CCNUC1</strain>
    </source>
</reference>
<dbReference type="AlphaFoldDB" id="A0A5P8WAN5"/>
<dbReference type="NCBIfam" id="TIGR01128">
    <property type="entry name" value="holA"/>
    <property type="match status" value="1"/>
</dbReference>
<proteinExistence type="inferred from homology"/>
<dbReference type="InterPro" id="IPR027417">
    <property type="entry name" value="P-loop_NTPase"/>
</dbReference>